<feature type="active site" description="Charge relay system" evidence="5">
    <location>
        <position position="379"/>
    </location>
</feature>
<dbReference type="GO" id="GO:0006508">
    <property type="term" value="P:proteolysis"/>
    <property type="evidence" value="ECO:0007669"/>
    <property type="project" value="UniProtKB-KW"/>
</dbReference>
<evidence type="ECO:0000256" key="3">
    <source>
        <dbReference type="ARBA" id="ARBA00022801"/>
    </source>
</evidence>
<evidence type="ECO:0000256" key="1">
    <source>
        <dbReference type="ARBA" id="ARBA00011073"/>
    </source>
</evidence>
<dbReference type="InterPro" id="IPR036852">
    <property type="entry name" value="Peptidase_S8/S53_dom_sf"/>
</dbReference>
<name>A0A0F5FYK8_9HYPH</name>
<dbReference type="PROSITE" id="PS51892">
    <property type="entry name" value="SUBTILASE"/>
    <property type="match status" value="1"/>
</dbReference>
<evidence type="ECO:0000256" key="2">
    <source>
        <dbReference type="ARBA" id="ARBA00022670"/>
    </source>
</evidence>
<evidence type="ECO:0000313" key="8">
    <source>
        <dbReference type="EMBL" id="KKB13267.1"/>
    </source>
</evidence>
<keyword evidence="9" id="KW-1185">Reference proteome</keyword>
<evidence type="ECO:0000259" key="7">
    <source>
        <dbReference type="Pfam" id="PF00082"/>
    </source>
</evidence>
<comment type="caution">
    <text evidence="8">The sequence shown here is derived from an EMBL/GenBank/DDBJ whole genome shotgun (WGS) entry which is preliminary data.</text>
</comment>
<dbReference type="PATRIC" id="fig|443610.3.peg.3061"/>
<dbReference type="InterPro" id="IPR000209">
    <property type="entry name" value="Peptidase_S8/S53_dom"/>
</dbReference>
<keyword evidence="2 5" id="KW-0645">Protease</keyword>
<gene>
    <name evidence="8" type="ORF">VE25_02910</name>
</gene>
<dbReference type="PANTHER" id="PTHR43806:SF11">
    <property type="entry name" value="CEREVISIN-RELATED"/>
    <property type="match status" value="1"/>
</dbReference>
<evidence type="ECO:0000256" key="4">
    <source>
        <dbReference type="ARBA" id="ARBA00022825"/>
    </source>
</evidence>
<reference evidence="8 9" key="1">
    <citation type="submission" date="2015-03" db="EMBL/GenBank/DDBJ databases">
        <authorList>
            <person name="Hassan Y.I."/>
            <person name="Lepp D."/>
            <person name="Li X.-Z."/>
            <person name="Zhou T."/>
        </authorList>
    </citation>
    <scope>NUCLEOTIDE SEQUENCE [LARGE SCALE GENOMIC DNA]</scope>
    <source>
        <strain evidence="8 9">BD-c194</strain>
    </source>
</reference>
<proteinExistence type="inferred from homology"/>
<evidence type="ECO:0000256" key="6">
    <source>
        <dbReference type="SAM" id="MobiDB-lite"/>
    </source>
</evidence>
<dbReference type="PANTHER" id="PTHR43806">
    <property type="entry name" value="PEPTIDASE S8"/>
    <property type="match status" value="1"/>
</dbReference>
<dbReference type="STRING" id="443610.VE25_02910"/>
<dbReference type="EMBL" id="JZEX01000043">
    <property type="protein sequence ID" value="KKB13267.1"/>
    <property type="molecule type" value="Genomic_DNA"/>
</dbReference>
<feature type="active site" description="Charge relay system" evidence="5">
    <location>
        <position position="224"/>
    </location>
</feature>
<feature type="compositionally biased region" description="Acidic residues" evidence="6">
    <location>
        <begin position="24"/>
        <end position="60"/>
    </location>
</feature>
<keyword evidence="3 5" id="KW-0378">Hydrolase</keyword>
<feature type="active site" description="Charge relay system" evidence="5">
    <location>
        <position position="192"/>
    </location>
</feature>
<sequence>MLLALAAPLVLEPAHPLGISAALADDDDDDGGDDDDDDGGSWSGGDDDDDDGFWGGDDDDDRPRAAPVVRAPAPPPPPLLTQAPDEIVVDSLGDDDLARLEAEGFQVISRDDDDDGRLTLLRVPGGVDVPGALAAVAGLVPTLAAAPNSYYRNQAVPDGCDAAICEAWQAVAWPPAQVNGACHFAPHIGIVDTGVNLEHDMLRDAQVTVETLGSAGAAPSGERHGTAVVAMFVGDATGRVPGLAPAAQLFVVDPFGNADGDERADTVSLVSALDRMVETGVDVINLSLAGPDNPLLAAAVARVDAAGIPIVAAVGNDGPNAGPVYPAAYPQVIAATAVDAEGRIYRRAVQGEHVHFAAPGVEIATAASISGVRPQTGTSFAAPFVTTAIAAGLARNGEESVAPVVEALARDSIDLGDPGRDPVYGWGLVQIPSPC</sequence>
<dbReference type="Pfam" id="PF00082">
    <property type="entry name" value="Peptidase_S8"/>
    <property type="match status" value="1"/>
</dbReference>
<dbReference type="Proteomes" id="UP000033632">
    <property type="component" value="Unassembled WGS sequence"/>
</dbReference>
<protein>
    <recommendedName>
        <fullName evidence="7">Peptidase S8/S53 domain-containing protein</fullName>
    </recommendedName>
</protein>
<dbReference type="AlphaFoldDB" id="A0A0F5FYK8"/>
<feature type="region of interest" description="Disordered" evidence="6">
    <location>
        <begin position="21"/>
        <end position="84"/>
    </location>
</feature>
<dbReference type="SUPFAM" id="SSF52743">
    <property type="entry name" value="Subtilisin-like"/>
    <property type="match status" value="1"/>
</dbReference>
<evidence type="ECO:0000313" key="9">
    <source>
        <dbReference type="Proteomes" id="UP000033632"/>
    </source>
</evidence>
<dbReference type="InterPro" id="IPR050131">
    <property type="entry name" value="Peptidase_S8_subtilisin-like"/>
</dbReference>
<dbReference type="CDD" id="cd05561">
    <property type="entry name" value="Peptidases_S8_4"/>
    <property type="match status" value="1"/>
</dbReference>
<keyword evidence="4 5" id="KW-0720">Serine protease</keyword>
<dbReference type="Gene3D" id="3.40.50.200">
    <property type="entry name" value="Peptidase S8/S53 domain"/>
    <property type="match status" value="1"/>
</dbReference>
<evidence type="ECO:0000256" key="5">
    <source>
        <dbReference type="PROSITE-ProRule" id="PRU01240"/>
    </source>
</evidence>
<dbReference type="GO" id="GO:0004252">
    <property type="term" value="F:serine-type endopeptidase activity"/>
    <property type="evidence" value="ECO:0007669"/>
    <property type="project" value="UniProtKB-UniRule"/>
</dbReference>
<comment type="similarity">
    <text evidence="1 5">Belongs to the peptidase S8 family.</text>
</comment>
<feature type="domain" description="Peptidase S8/S53" evidence="7">
    <location>
        <begin position="187"/>
        <end position="427"/>
    </location>
</feature>
<organism evidence="8 9">
    <name type="scientific">Devosia geojensis</name>
    <dbReference type="NCBI Taxonomy" id="443610"/>
    <lineage>
        <taxon>Bacteria</taxon>
        <taxon>Pseudomonadati</taxon>
        <taxon>Pseudomonadota</taxon>
        <taxon>Alphaproteobacteria</taxon>
        <taxon>Hyphomicrobiales</taxon>
        <taxon>Devosiaceae</taxon>
        <taxon>Devosia</taxon>
    </lineage>
</organism>
<accession>A0A0F5FYK8</accession>